<dbReference type="SUPFAM" id="SSF54001">
    <property type="entry name" value="Cysteine proteinases"/>
    <property type="match status" value="1"/>
</dbReference>
<dbReference type="Gene3D" id="3.40.395.10">
    <property type="entry name" value="Adenoviral Proteinase, Chain A"/>
    <property type="match status" value="1"/>
</dbReference>
<accession>A0A8T0RD45</accession>
<sequence>MLRSKSGMSLNASTGEYRPTSRLRIFNSANKSDVTLLFPNSKNKNYSHSSSCGLFVLKFMELWTGSRLSTIFTQKDITNFRLKLAVTIVDYPWNKEKGSHGYKSTDAEETYKLEDWKDRFNSMLLFISTSNFLCY</sequence>
<gene>
    <name evidence="5" type="ORF">PVAP13_6KG199706</name>
</gene>
<organism evidence="5 6">
    <name type="scientific">Panicum virgatum</name>
    <name type="common">Blackwell switchgrass</name>
    <dbReference type="NCBI Taxonomy" id="38727"/>
    <lineage>
        <taxon>Eukaryota</taxon>
        <taxon>Viridiplantae</taxon>
        <taxon>Streptophyta</taxon>
        <taxon>Embryophyta</taxon>
        <taxon>Tracheophyta</taxon>
        <taxon>Spermatophyta</taxon>
        <taxon>Magnoliopsida</taxon>
        <taxon>Liliopsida</taxon>
        <taxon>Poales</taxon>
        <taxon>Poaceae</taxon>
        <taxon>PACMAD clade</taxon>
        <taxon>Panicoideae</taxon>
        <taxon>Panicodae</taxon>
        <taxon>Paniceae</taxon>
        <taxon>Panicinae</taxon>
        <taxon>Panicum</taxon>
        <taxon>Panicum sect. Hiantes</taxon>
    </lineage>
</organism>
<dbReference type="GO" id="GO:0008234">
    <property type="term" value="F:cysteine-type peptidase activity"/>
    <property type="evidence" value="ECO:0007669"/>
    <property type="project" value="InterPro"/>
</dbReference>
<dbReference type="InterPro" id="IPR003653">
    <property type="entry name" value="Peptidase_C48_C"/>
</dbReference>
<evidence type="ECO:0000256" key="1">
    <source>
        <dbReference type="ARBA" id="ARBA00005234"/>
    </source>
</evidence>
<feature type="domain" description="Ubiquitin-like protease family profile" evidence="4">
    <location>
        <begin position="48"/>
        <end position="88"/>
    </location>
</feature>
<proteinExistence type="inferred from homology"/>
<dbReference type="EMBL" id="CM029047">
    <property type="protein sequence ID" value="KAG2583394.1"/>
    <property type="molecule type" value="Genomic_DNA"/>
</dbReference>
<dbReference type="AlphaFoldDB" id="A0A8T0RD45"/>
<comment type="caution">
    <text evidence="5">The sequence shown here is derived from an EMBL/GenBank/DDBJ whole genome shotgun (WGS) entry which is preliminary data.</text>
</comment>
<keyword evidence="6" id="KW-1185">Reference proteome</keyword>
<dbReference type="InterPro" id="IPR038765">
    <property type="entry name" value="Papain-like_cys_pep_sf"/>
</dbReference>
<dbReference type="GO" id="GO:0006508">
    <property type="term" value="P:proteolysis"/>
    <property type="evidence" value="ECO:0007669"/>
    <property type="project" value="UniProtKB-KW"/>
</dbReference>
<reference evidence="5" key="1">
    <citation type="submission" date="2020-05" db="EMBL/GenBank/DDBJ databases">
        <title>WGS assembly of Panicum virgatum.</title>
        <authorList>
            <person name="Lovell J.T."/>
            <person name="Jenkins J."/>
            <person name="Shu S."/>
            <person name="Juenger T.E."/>
            <person name="Schmutz J."/>
        </authorList>
    </citation>
    <scope>NUCLEOTIDE SEQUENCE</scope>
    <source>
        <strain evidence="5">AP13</strain>
    </source>
</reference>
<dbReference type="Pfam" id="PF02902">
    <property type="entry name" value="Peptidase_C48"/>
    <property type="match status" value="1"/>
</dbReference>
<evidence type="ECO:0000313" key="5">
    <source>
        <dbReference type="EMBL" id="KAG2583394.1"/>
    </source>
</evidence>
<keyword evidence="3" id="KW-0378">Hydrolase</keyword>
<keyword evidence="2" id="KW-0645">Protease</keyword>
<protein>
    <recommendedName>
        <fullName evidence="4">Ubiquitin-like protease family profile domain-containing protein</fullName>
    </recommendedName>
</protein>
<evidence type="ECO:0000259" key="4">
    <source>
        <dbReference type="Pfam" id="PF02902"/>
    </source>
</evidence>
<dbReference type="Proteomes" id="UP000823388">
    <property type="component" value="Chromosome 6K"/>
</dbReference>
<evidence type="ECO:0000313" key="6">
    <source>
        <dbReference type="Proteomes" id="UP000823388"/>
    </source>
</evidence>
<comment type="similarity">
    <text evidence="1">Belongs to the peptidase C48 family.</text>
</comment>
<evidence type="ECO:0000256" key="2">
    <source>
        <dbReference type="ARBA" id="ARBA00022670"/>
    </source>
</evidence>
<name>A0A8T0RD45_PANVG</name>
<evidence type="ECO:0000256" key="3">
    <source>
        <dbReference type="ARBA" id="ARBA00022801"/>
    </source>
</evidence>